<feature type="region of interest" description="Disordered" evidence="1">
    <location>
        <begin position="703"/>
        <end position="807"/>
    </location>
</feature>
<proteinExistence type="predicted"/>
<evidence type="ECO:0000256" key="1">
    <source>
        <dbReference type="SAM" id="MobiDB-lite"/>
    </source>
</evidence>
<keyword evidence="3" id="KW-1185">Reference proteome</keyword>
<gene>
    <name evidence="2" type="ORF">HK097_000619</name>
</gene>
<feature type="region of interest" description="Disordered" evidence="1">
    <location>
        <begin position="430"/>
        <end position="691"/>
    </location>
</feature>
<protein>
    <submittedName>
        <fullName evidence="2">Uncharacterized protein</fullName>
    </submittedName>
</protein>
<sequence>VKEEALRALARFARSLKGDVPRDGNTVERYKEFALKGTQKQAKFAAMLLAHLDDGEDVVEEILQTILADLSLENEHLAPQLVTLGQFALHASKAFEPHQQQITTFVVNDVLRKNPAATKDTEMDLDDQWVDYENLDTNGQLKVVGVKLLVKRLLALEDDAGDAVTPILKLLRRTLEKEGELCDRGVAPRSSVRTHLRLTAAKCLLKLGGRPVYLKLLTVFDLMRIGLVVQDSFYEVRSTIVHKLCRSLQERALPFDWLAVLMLAAHEPEVGLKVVVKNFLLRQAKILRSAEGDQQNSQLENTFVRFLHLLAHHPDTTVEVDDLGMASVYIEFFVGVVATSENMSFLFQSAAQLKTVKDLHAEDSTVLYALSEMAQMILQEVANNMGWSLPTYPGTVHLPKDLFKKLKGDEGITIARTTFLPAEFVAQRQGSHIRIKPPTTPKKVETPRKSDIIKKEGTSKKEKVDRSREASPDGEDEEGDGEETIASAGKRKAKKAATPASIKRRRKSDEVETVRRTNAPRSAKAGAKSLKDMSDEEIEEAGEEDVVVPKRRLGTDKGKHTKDSKEVEKDKWFGTDLASDSDEGDLAFASPLRGKTRPAPAKQPTPRKEAIVADEDELSEEEPLVRTRRKASDPPVSTPKAAAGQRGARKSGEGGEEEGAGSYNNARKKTSDVEPDMMDVDEESAGSRWASELVLLVVTHRLSYRHFRRTRKTPARSNSVAESTSTYPTPHTSSQTSPTETGSPAKEKEKSRASGRSLKKDTDVEDEDEEMAEVGLEEKDVGKSKGGRKSLRGSKAGDVEEEEEVADAPVGCLAFWDVLRFAIF</sequence>
<dbReference type="Pfam" id="PF20168">
    <property type="entry name" value="PDS5"/>
    <property type="match status" value="1"/>
</dbReference>
<feature type="compositionally biased region" description="Basic and acidic residues" evidence="1">
    <location>
        <begin position="442"/>
        <end position="471"/>
    </location>
</feature>
<feature type="compositionally biased region" description="Acidic residues" evidence="1">
    <location>
        <begin position="763"/>
        <end position="772"/>
    </location>
</feature>
<reference evidence="2" key="1">
    <citation type="submission" date="2020-05" db="EMBL/GenBank/DDBJ databases">
        <title>Phylogenomic resolution of chytrid fungi.</title>
        <authorList>
            <person name="Stajich J.E."/>
            <person name="Amses K."/>
            <person name="Simmons R."/>
            <person name="Seto K."/>
            <person name="Myers J."/>
            <person name="Bonds A."/>
            <person name="Quandt C.A."/>
            <person name="Barry K."/>
            <person name="Liu P."/>
            <person name="Grigoriev I."/>
            <person name="Longcore J.E."/>
            <person name="James T.Y."/>
        </authorList>
    </citation>
    <scope>NUCLEOTIDE SEQUENCE</scope>
    <source>
        <strain evidence="2">JEL0318</strain>
    </source>
</reference>
<feature type="non-terminal residue" evidence="2">
    <location>
        <position position="824"/>
    </location>
</feature>
<dbReference type="AlphaFoldDB" id="A0AAD5SGG6"/>
<name>A0AAD5SGG6_9FUNG</name>
<feature type="compositionally biased region" description="Acidic residues" evidence="1">
    <location>
        <begin position="673"/>
        <end position="684"/>
    </location>
</feature>
<dbReference type="Proteomes" id="UP001212841">
    <property type="component" value="Unassembled WGS sequence"/>
</dbReference>
<feature type="compositionally biased region" description="Acidic residues" evidence="1">
    <location>
        <begin position="612"/>
        <end position="622"/>
    </location>
</feature>
<comment type="caution">
    <text evidence="2">The sequence shown here is derived from an EMBL/GenBank/DDBJ whole genome shotgun (WGS) entry which is preliminary data.</text>
</comment>
<feature type="compositionally biased region" description="Low complexity" evidence="1">
    <location>
        <begin position="723"/>
        <end position="741"/>
    </location>
</feature>
<feature type="compositionally biased region" description="Basic and acidic residues" evidence="1">
    <location>
        <begin position="745"/>
        <end position="762"/>
    </location>
</feature>
<feature type="compositionally biased region" description="Basic residues" evidence="1">
    <location>
        <begin position="703"/>
        <end position="714"/>
    </location>
</feature>
<feature type="compositionally biased region" description="Acidic residues" evidence="1">
    <location>
        <begin position="472"/>
        <end position="483"/>
    </location>
</feature>
<dbReference type="EMBL" id="JADGJD010000111">
    <property type="protein sequence ID" value="KAJ3054863.1"/>
    <property type="molecule type" value="Genomic_DNA"/>
</dbReference>
<feature type="compositionally biased region" description="Basic and acidic residues" evidence="1">
    <location>
        <begin position="553"/>
        <end position="573"/>
    </location>
</feature>
<accession>A0AAD5SGG6</accession>
<feature type="compositionally biased region" description="Acidic residues" evidence="1">
    <location>
        <begin position="534"/>
        <end position="546"/>
    </location>
</feature>
<evidence type="ECO:0000313" key="3">
    <source>
        <dbReference type="Proteomes" id="UP001212841"/>
    </source>
</evidence>
<evidence type="ECO:0000313" key="2">
    <source>
        <dbReference type="EMBL" id="KAJ3054863.1"/>
    </source>
</evidence>
<organism evidence="2 3">
    <name type="scientific">Rhizophlyctis rosea</name>
    <dbReference type="NCBI Taxonomy" id="64517"/>
    <lineage>
        <taxon>Eukaryota</taxon>
        <taxon>Fungi</taxon>
        <taxon>Fungi incertae sedis</taxon>
        <taxon>Chytridiomycota</taxon>
        <taxon>Chytridiomycota incertae sedis</taxon>
        <taxon>Chytridiomycetes</taxon>
        <taxon>Rhizophlyctidales</taxon>
        <taxon>Rhizophlyctidaceae</taxon>
        <taxon>Rhizophlyctis</taxon>
    </lineage>
</organism>